<sequence length="125" mass="13710">MAPTAGHHIRPGPAIQFRLLGMSAAMKVSSWMITAYNSRSNGRIERINLTVEVILRTLFMFFIVILQAIFHSFDNLNTANQSTRATTAATLAPPVLADIGMTAPENEEKALTGQHRADPELQSAF</sequence>
<reference evidence="2 3" key="1">
    <citation type="submission" date="2015-07" db="EMBL/GenBank/DDBJ databases">
        <title>Emmonsia species relationships and genome sequence.</title>
        <authorList>
            <consortium name="The Broad Institute Genomics Platform"/>
            <person name="Cuomo C.A."/>
            <person name="Munoz J.F."/>
            <person name="Imamovic A."/>
            <person name="Priest M.E."/>
            <person name="Young S."/>
            <person name="Clay O.K."/>
            <person name="McEwen J.G."/>
        </authorList>
    </citation>
    <scope>NUCLEOTIDE SEQUENCE [LARGE SCALE GENOMIC DNA]</scope>
    <source>
        <strain evidence="2 3">UAMH 9510</strain>
    </source>
</reference>
<organism evidence="2 3">
    <name type="scientific">Emergomyces pasteurianus Ep9510</name>
    <dbReference type="NCBI Taxonomy" id="1447872"/>
    <lineage>
        <taxon>Eukaryota</taxon>
        <taxon>Fungi</taxon>
        <taxon>Dikarya</taxon>
        <taxon>Ascomycota</taxon>
        <taxon>Pezizomycotina</taxon>
        <taxon>Eurotiomycetes</taxon>
        <taxon>Eurotiomycetidae</taxon>
        <taxon>Onygenales</taxon>
        <taxon>Ajellomycetaceae</taxon>
        <taxon>Emergomyces</taxon>
    </lineage>
</organism>
<accession>A0A1J9PCX3</accession>
<gene>
    <name evidence="2" type="ORF">AJ78_05274</name>
</gene>
<evidence type="ECO:0000313" key="3">
    <source>
        <dbReference type="Proteomes" id="UP000182235"/>
    </source>
</evidence>
<keyword evidence="1" id="KW-0812">Transmembrane</keyword>
<protein>
    <submittedName>
        <fullName evidence="2">Uncharacterized protein</fullName>
    </submittedName>
</protein>
<dbReference type="AlphaFoldDB" id="A0A1J9PCX3"/>
<evidence type="ECO:0000256" key="1">
    <source>
        <dbReference type="SAM" id="Phobius"/>
    </source>
</evidence>
<keyword evidence="1" id="KW-1133">Transmembrane helix</keyword>
<keyword evidence="3" id="KW-1185">Reference proteome</keyword>
<comment type="caution">
    <text evidence="2">The sequence shown here is derived from an EMBL/GenBank/DDBJ whole genome shotgun (WGS) entry which is preliminary data.</text>
</comment>
<keyword evidence="1" id="KW-0472">Membrane</keyword>
<dbReference type="EMBL" id="LGRN01000224">
    <property type="protein sequence ID" value="OJD14369.1"/>
    <property type="molecule type" value="Genomic_DNA"/>
</dbReference>
<name>A0A1J9PCX3_9EURO</name>
<dbReference type="VEuPathDB" id="FungiDB:AJ78_05274"/>
<dbReference type="Proteomes" id="UP000182235">
    <property type="component" value="Unassembled WGS sequence"/>
</dbReference>
<feature type="transmembrane region" description="Helical" evidence="1">
    <location>
        <begin position="53"/>
        <end position="73"/>
    </location>
</feature>
<proteinExistence type="predicted"/>
<evidence type="ECO:0000313" key="2">
    <source>
        <dbReference type="EMBL" id="OJD14369.1"/>
    </source>
</evidence>